<dbReference type="PROSITE" id="PS50089">
    <property type="entry name" value="ZF_RING_2"/>
    <property type="match status" value="1"/>
</dbReference>
<evidence type="ECO:0000256" key="16">
    <source>
        <dbReference type="SAM" id="Phobius"/>
    </source>
</evidence>
<dbReference type="FunFam" id="3.30.40.10:FF:000475">
    <property type="entry name" value="RING-H2 finger protein ATL3"/>
    <property type="match status" value="1"/>
</dbReference>
<comment type="catalytic activity">
    <reaction evidence="1">
        <text>S-ubiquitinyl-[E2 ubiquitin-conjugating enzyme]-L-cysteine + [acceptor protein]-L-lysine = [E2 ubiquitin-conjugating enzyme]-L-cysteine + N(6)-ubiquitinyl-[acceptor protein]-L-lysine.</text>
        <dbReference type="EC" id="2.3.2.27"/>
    </reaction>
</comment>
<evidence type="ECO:0000256" key="9">
    <source>
        <dbReference type="ARBA" id="ARBA00022786"/>
    </source>
</evidence>
<keyword evidence="12 16" id="KW-0472">Membrane</keyword>
<comment type="pathway">
    <text evidence="3">Protein modification; protein ubiquitination.</text>
</comment>
<evidence type="ECO:0000313" key="19">
    <source>
        <dbReference type="Proteomes" id="UP000036987"/>
    </source>
</evidence>
<evidence type="ECO:0000256" key="10">
    <source>
        <dbReference type="ARBA" id="ARBA00022833"/>
    </source>
</evidence>
<keyword evidence="5" id="KW-0808">Transferase</keyword>
<evidence type="ECO:0000256" key="5">
    <source>
        <dbReference type="ARBA" id="ARBA00022679"/>
    </source>
</evidence>
<keyword evidence="19" id="KW-1185">Reference proteome</keyword>
<organism evidence="18 19">
    <name type="scientific">Zostera marina</name>
    <name type="common">Eelgrass</name>
    <dbReference type="NCBI Taxonomy" id="29655"/>
    <lineage>
        <taxon>Eukaryota</taxon>
        <taxon>Viridiplantae</taxon>
        <taxon>Streptophyta</taxon>
        <taxon>Embryophyta</taxon>
        <taxon>Tracheophyta</taxon>
        <taxon>Spermatophyta</taxon>
        <taxon>Magnoliopsida</taxon>
        <taxon>Liliopsida</taxon>
        <taxon>Zosteraceae</taxon>
        <taxon>Zostera</taxon>
    </lineage>
</organism>
<dbReference type="SMART" id="SM00184">
    <property type="entry name" value="RING"/>
    <property type="match status" value="1"/>
</dbReference>
<dbReference type="STRING" id="29655.A0A0K9NMN1"/>
<dbReference type="UniPathway" id="UPA00143"/>
<dbReference type="OrthoDB" id="8062037at2759"/>
<reference evidence="19" key="1">
    <citation type="journal article" date="2016" name="Nature">
        <title>The genome of the seagrass Zostera marina reveals angiosperm adaptation to the sea.</title>
        <authorList>
            <person name="Olsen J.L."/>
            <person name="Rouze P."/>
            <person name="Verhelst B."/>
            <person name="Lin Y.-C."/>
            <person name="Bayer T."/>
            <person name="Collen J."/>
            <person name="Dattolo E."/>
            <person name="De Paoli E."/>
            <person name="Dittami S."/>
            <person name="Maumus F."/>
            <person name="Michel G."/>
            <person name="Kersting A."/>
            <person name="Lauritano C."/>
            <person name="Lohaus R."/>
            <person name="Toepel M."/>
            <person name="Tonon T."/>
            <person name="Vanneste K."/>
            <person name="Amirebrahimi M."/>
            <person name="Brakel J."/>
            <person name="Bostroem C."/>
            <person name="Chovatia M."/>
            <person name="Grimwood J."/>
            <person name="Jenkins J.W."/>
            <person name="Jueterbock A."/>
            <person name="Mraz A."/>
            <person name="Stam W.T."/>
            <person name="Tice H."/>
            <person name="Bornberg-Bauer E."/>
            <person name="Green P.J."/>
            <person name="Pearson G.A."/>
            <person name="Procaccini G."/>
            <person name="Duarte C.M."/>
            <person name="Schmutz J."/>
            <person name="Reusch T.B.H."/>
            <person name="Van de Peer Y."/>
        </authorList>
    </citation>
    <scope>NUCLEOTIDE SEQUENCE [LARGE SCALE GENOMIC DNA]</scope>
    <source>
        <strain evidence="19">cv. Finnish</strain>
    </source>
</reference>
<evidence type="ECO:0000256" key="13">
    <source>
        <dbReference type="ARBA" id="ARBA00024209"/>
    </source>
</evidence>
<feature type="region of interest" description="Disordered" evidence="15">
    <location>
        <begin position="221"/>
        <end position="243"/>
    </location>
</feature>
<accession>A0A0K9NMN1</accession>
<comment type="caution">
    <text evidence="18">The sequence shown here is derived from an EMBL/GenBank/DDBJ whole genome shotgun (WGS) entry which is preliminary data.</text>
</comment>
<evidence type="ECO:0000256" key="3">
    <source>
        <dbReference type="ARBA" id="ARBA00004906"/>
    </source>
</evidence>
<evidence type="ECO:0000256" key="15">
    <source>
        <dbReference type="SAM" id="MobiDB-lite"/>
    </source>
</evidence>
<feature type="domain" description="RING-type" evidence="17">
    <location>
        <begin position="114"/>
        <end position="156"/>
    </location>
</feature>
<dbReference type="Gene3D" id="3.30.40.10">
    <property type="entry name" value="Zinc/RING finger domain, C3HC4 (zinc finger)"/>
    <property type="match status" value="1"/>
</dbReference>
<dbReference type="GO" id="GO:0061630">
    <property type="term" value="F:ubiquitin protein ligase activity"/>
    <property type="evidence" value="ECO:0007669"/>
    <property type="project" value="UniProtKB-EC"/>
</dbReference>
<evidence type="ECO:0000256" key="2">
    <source>
        <dbReference type="ARBA" id="ARBA00004167"/>
    </source>
</evidence>
<dbReference type="AlphaFoldDB" id="A0A0K9NMN1"/>
<keyword evidence="9" id="KW-0833">Ubl conjugation pathway</keyword>
<dbReference type="CDD" id="cd16461">
    <property type="entry name" value="RING-H2_EL5-like"/>
    <property type="match status" value="1"/>
</dbReference>
<evidence type="ECO:0000256" key="11">
    <source>
        <dbReference type="ARBA" id="ARBA00022989"/>
    </source>
</evidence>
<keyword evidence="10" id="KW-0862">Zinc</keyword>
<keyword evidence="8 14" id="KW-0863">Zinc-finger</keyword>
<evidence type="ECO:0000256" key="12">
    <source>
        <dbReference type="ARBA" id="ARBA00023136"/>
    </source>
</evidence>
<dbReference type="EMBL" id="LFYR01002015">
    <property type="protein sequence ID" value="KMZ57868.1"/>
    <property type="molecule type" value="Genomic_DNA"/>
</dbReference>
<evidence type="ECO:0000256" key="6">
    <source>
        <dbReference type="ARBA" id="ARBA00022692"/>
    </source>
</evidence>
<comment type="subcellular location">
    <subcellularLocation>
        <location evidence="2">Membrane</location>
        <topology evidence="2">Single-pass membrane protein</topology>
    </subcellularLocation>
</comment>
<dbReference type="GO" id="GO:0016567">
    <property type="term" value="P:protein ubiquitination"/>
    <property type="evidence" value="ECO:0000318"/>
    <property type="project" value="GO_Central"/>
</dbReference>
<evidence type="ECO:0000256" key="4">
    <source>
        <dbReference type="ARBA" id="ARBA00012483"/>
    </source>
</evidence>
<dbReference type="InterPro" id="IPR044600">
    <property type="entry name" value="ATL1/ATL16-like"/>
</dbReference>
<evidence type="ECO:0000256" key="14">
    <source>
        <dbReference type="PROSITE-ProRule" id="PRU00175"/>
    </source>
</evidence>
<name>A0A0K9NMN1_ZOSMR</name>
<feature type="transmembrane region" description="Helical" evidence="16">
    <location>
        <begin position="29"/>
        <end position="51"/>
    </location>
</feature>
<dbReference type="Proteomes" id="UP000036987">
    <property type="component" value="Unassembled WGS sequence"/>
</dbReference>
<evidence type="ECO:0000256" key="1">
    <source>
        <dbReference type="ARBA" id="ARBA00000900"/>
    </source>
</evidence>
<dbReference type="GO" id="GO:0016020">
    <property type="term" value="C:membrane"/>
    <property type="evidence" value="ECO:0007669"/>
    <property type="project" value="UniProtKB-SubCell"/>
</dbReference>
<dbReference type="SUPFAM" id="SSF57850">
    <property type="entry name" value="RING/U-box"/>
    <property type="match status" value="1"/>
</dbReference>
<dbReference type="OMA" id="EMLVIDI"/>
<comment type="similarity">
    <text evidence="13">Belongs to the RING-type zinc finger family. ATL subfamily.</text>
</comment>
<sequence length="256" mass="27863">MEDTGGDGRRPPGEDGGSNDRTAILGGKLFMAAALFFLASVVFVVVLYLYTRWRLGRRMRRRSGGGADGGVYQSDYDAEIGGTSTRIHGLDTEVIESLPIVVFEKKNFDSGIECAVCLSELVDGEKARVLPKCSHEFHLECIDMWFYSHSTCPLCRNPVGLDNQTAEPGLSSETEAEAEEENSNLPTNVLFWGTGTGLVQETLHNSSSTPRTTDGMLVIDVPTTSAPLPPSSSKSSPTPTRLRSLKRLFVDDSQLQ</sequence>
<keyword evidence="11 16" id="KW-1133">Transmembrane helix</keyword>
<dbReference type="EC" id="2.3.2.27" evidence="4"/>
<gene>
    <name evidence="18" type="ORF">ZOSMA_81G00860</name>
</gene>
<keyword evidence="7" id="KW-0479">Metal-binding</keyword>
<evidence type="ECO:0000259" key="17">
    <source>
        <dbReference type="PROSITE" id="PS50089"/>
    </source>
</evidence>
<evidence type="ECO:0000313" key="18">
    <source>
        <dbReference type="EMBL" id="KMZ57868.1"/>
    </source>
</evidence>
<dbReference type="PANTHER" id="PTHR46913">
    <property type="entry name" value="RING-H2 FINGER PROTEIN ATL16"/>
    <property type="match status" value="1"/>
</dbReference>
<dbReference type="InterPro" id="IPR013083">
    <property type="entry name" value="Znf_RING/FYVE/PHD"/>
</dbReference>
<evidence type="ECO:0000256" key="7">
    <source>
        <dbReference type="ARBA" id="ARBA00022723"/>
    </source>
</evidence>
<dbReference type="InterPro" id="IPR001841">
    <property type="entry name" value="Znf_RING"/>
</dbReference>
<proteinExistence type="inferred from homology"/>
<dbReference type="Pfam" id="PF13639">
    <property type="entry name" value="zf-RING_2"/>
    <property type="match status" value="1"/>
</dbReference>
<dbReference type="PANTHER" id="PTHR46913:SF1">
    <property type="entry name" value="RING-H2 FINGER PROTEIN ATL16"/>
    <property type="match status" value="1"/>
</dbReference>
<evidence type="ECO:0000256" key="8">
    <source>
        <dbReference type="ARBA" id="ARBA00022771"/>
    </source>
</evidence>
<protein>
    <recommendedName>
        <fullName evidence="4">RING-type E3 ubiquitin transferase</fullName>
        <ecNumber evidence="4">2.3.2.27</ecNumber>
    </recommendedName>
</protein>
<dbReference type="GO" id="GO:0008270">
    <property type="term" value="F:zinc ion binding"/>
    <property type="evidence" value="ECO:0007669"/>
    <property type="project" value="UniProtKB-KW"/>
</dbReference>
<feature type="compositionally biased region" description="Low complexity" evidence="15">
    <location>
        <begin position="222"/>
        <end position="240"/>
    </location>
</feature>
<keyword evidence="6 16" id="KW-0812">Transmembrane</keyword>